<dbReference type="GO" id="GO:0005829">
    <property type="term" value="C:cytosol"/>
    <property type="evidence" value="ECO:0007669"/>
    <property type="project" value="TreeGrafter"/>
</dbReference>
<gene>
    <name evidence="5" type="ORF">MGWOODY_XGa1700</name>
</gene>
<dbReference type="Gene3D" id="2.30.30.40">
    <property type="entry name" value="SH3 Domains"/>
    <property type="match status" value="1"/>
</dbReference>
<dbReference type="InterPro" id="IPR002545">
    <property type="entry name" value="CheW-lke_dom"/>
</dbReference>
<proteinExistence type="predicted"/>
<accession>A0A170PS94</accession>
<dbReference type="PANTHER" id="PTHR22617">
    <property type="entry name" value="CHEMOTAXIS SENSOR HISTIDINE KINASE-RELATED"/>
    <property type="match status" value="1"/>
</dbReference>
<dbReference type="SUPFAM" id="SSF50341">
    <property type="entry name" value="CheW-like"/>
    <property type="match status" value="1"/>
</dbReference>
<dbReference type="InterPro" id="IPR039315">
    <property type="entry name" value="CheW"/>
</dbReference>
<feature type="domain" description="CheW-like" evidence="4">
    <location>
        <begin position="42"/>
        <end position="184"/>
    </location>
</feature>
<dbReference type="EMBL" id="CZRL01000105">
    <property type="protein sequence ID" value="CUS54762.1"/>
    <property type="molecule type" value="Genomic_DNA"/>
</dbReference>
<reference evidence="5" key="1">
    <citation type="submission" date="2015-10" db="EMBL/GenBank/DDBJ databases">
        <authorList>
            <person name="Gilbert D.G."/>
        </authorList>
    </citation>
    <scope>NUCLEOTIDE SEQUENCE</scope>
</reference>
<dbReference type="GO" id="GO:0007165">
    <property type="term" value="P:signal transduction"/>
    <property type="evidence" value="ECO:0007669"/>
    <property type="project" value="InterPro"/>
</dbReference>
<dbReference type="Pfam" id="PF01584">
    <property type="entry name" value="CheW"/>
    <property type="match status" value="1"/>
</dbReference>
<dbReference type="PANTHER" id="PTHR22617:SF45">
    <property type="entry name" value="CHEMOTAXIS PROTEIN CHEW"/>
    <property type="match status" value="1"/>
</dbReference>
<dbReference type="GO" id="GO:0006935">
    <property type="term" value="P:chemotaxis"/>
    <property type="evidence" value="ECO:0007669"/>
    <property type="project" value="InterPro"/>
</dbReference>
<dbReference type="Gene3D" id="2.40.50.180">
    <property type="entry name" value="CheA-289, Domain 4"/>
    <property type="match status" value="1"/>
</dbReference>
<keyword evidence="3" id="KW-0963">Cytoplasm</keyword>
<name>A0A170PS94_9ZZZZ</name>
<organism evidence="5">
    <name type="scientific">hydrothermal vent metagenome</name>
    <dbReference type="NCBI Taxonomy" id="652676"/>
    <lineage>
        <taxon>unclassified sequences</taxon>
        <taxon>metagenomes</taxon>
        <taxon>ecological metagenomes</taxon>
    </lineage>
</organism>
<protein>
    <recommendedName>
        <fullName evidence="2">Chemotaxis protein CheW</fullName>
    </recommendedName>
</protein>
<evidence type="ECO:0000259" key="4">
    <source>
        <dbReference type="PROSITE" id="PS50851"/>
    </source>
</evidence>
<evidence type="ECO:0000256" key="1">
    <source>
        <dbReference type="ARBA" id="ARBA00004496"/>
    </source>
</evidence>
<dbReference type="SMART" id="SM00260">
    <property type="entry name" value="CheW"/>
    <property type="match status" value="1"/>
</dbReference>
<dbReference type="AlphaFoldDB" id="A0A170PS94"/>
<dbReference type="InterPro" id="IPR036061">
    <property type="entry name" value="CheW-like_dom_sf"/>
</dbReference>
<evidence type="ECO:0000256" key="3">
    <source>
        <dbReference type="ARBA" id="ARBA00022490"/>
    </source>
</evidence>
<comment type="subcellular location">
    <subcellularLocation>
        <location evidence="1">Cytoplasm</location>
    </subcellularLocation>
</comment>
<evidence type="ECO:0000256" key="2">
    <source>
        <dbReference type="ARBA" id="ARBA00021483"/>
    </source>
</evidence>
<dbReference type="PROSITE" id="PS50851">
    <property type="entry name" value="CHEW"/>
    <property type="match status" value="1"/>
</dbReference>
<evidence type="ECO:0000313" key="5">
    <source>
        <dbReference type="EMBL" id="CUS54762.1"/>
    </source>
</evidence>
<sequence length="197" mass="21737">MNEVATKIMSESKETTWTQHMSVTDVADEIDEFELDFTVRSGPQVITFMLGEEKYGVDILRARELITYPVGAVTPIPGMPAFIVGVLNLRGVVIPVMDLRIRFQLSDAVYNRYTVIIIVEVEGKQVGLIIDSVSDVVHLEEEQVQSVEHLTAGIDSAYISGVVNIKESMVILLDVDHLLSARELEALSETGADENSS</sequence>
<dbReference type="CDD" id="cd00732">
    <property type="entry name" value="CheW"/>
    <property type="match status" value="1"/>
</dbReference>